<comment type="caution">
    <text evidence="1">The sequence shown here is derived from an EMBL/GenBank/DDBJ whole genome shotgun (WGS) entry which is preliminary data.</text>
</comment>
<organism evidence="1 2">
    <name type="scientific">Linum tenue</name>
    <dbReference type="NCBI Taxonomy" id="586396"/>
    <lineage>
        <taxon>Eukaryota</taxon>
        <taxon>Viridiplantae</taxon>
        <taxon>Streptophyta</taxon>
        <taxon>Embryophyta</taxon>
        <taxon>Tracheophyta</taxon>
        <taxon>Spermatophyta</taxon>
        <taxon>Magnoliopsida</taxon>
        <taxon>eudicotyledons</taxon>
        <taxon>Gunneridae</taxon>
        <taxon>Pentapetalae</taxon>
        <taxon>rosids</taxon>
        <taxon>fabids</taxon>
        <taxon>Malpighiales</taxon>
        <taxon>Linaceae</taxon>
        <taxon>Linum</taxon>
    </lineage>
</organism>
<dbReference type="Proteomes" id="UP001154282">
    <property type="component" value="Unassembled WGS sequence"/>
</dbReference>
<reference evidence="1" key="1">
    <citation type="submission" date="2022-08" db="EMBL/GenBank/DDBJ databases">
        <authorList>
            <person name="Gutierrez-Valencia J."/>
        </authorList>
    </citation>
    <scope>NUCLEOTIDE SEQUENCE</scope>
</reference>
<protein>
    <recommendedName>
        <fullName evidence="3">F-box/LRR-repeat protein</fullName>
    </recommendedName>
</protein>
<proteinExistence type="predicted"/>
<name>A0AAV0L3H5_9ROSI</name>
<dbReference type="EMBL" id="CAMGYJ010000006">
    <property type="protein sequence ID" value="CAI0428299.1"/>
    <property type="molecule type" value="Genomic_DNA"/>
</dbReference>
<feature type="non-terminal residue" evidence="1">
    <location>
        <position position="1"/>
    </location>
</feature>
<evidence type="ECO:0000313" key="2">
    <source>
        <dbReference type="Proteomes" id="UP001154282"/>
    </source>
</evidence>
<sequence length="86" mass="10029">ARRDHEEFISKLLPSLEILKLSGICLSDEYLRSLMASAPLLQTVRCKHLPVTEMVEISDHEYEDDDDEWSYIFRMVLEESDEDVIA</sequence>
<accession>A0AAV0L3H5</accession>
<dbReference type="AlphaFoldDB" id="A0AAV0L3H5"/>
<evidence type="ECO:0000313" key="1">
    <source>
        <dbReference type="EMBL" id="CAI0428299.1"/>
    </source>
</evidence>
<evidence type="ECO:0008006" key="3">
    <source>
        <dbReference type="Google" id="ProtNLM"/>
    </source>
</evidence>
<keyword evidence="2" id="KW-1185">Reference proteome</keyword>
<gene>
    <name evidence="1" type="ORF">LITE_LOCUS21584</name>
</gene>